<keyword evidence="1" id="KW-0812">Transmembrane</keyword>
<name>A0A6N2YE35_9BACT</name>
<gene>
    <name evidence="2" type="ORF">PMLFYP103_00037</name>
</gene>
<reference evidence="2" key="1">
    <citation type="submission" date="2019-11" db="EMBL/GenBank/DDBJ databases">
        <authorList>
            <person name="Feng L."/>
        </authorList>
    </citation>
    <scope>NUCLEOTIDE SEQUENCE</scope>
    <source>
        <strain evidence="2">PmerdaeLFYP103</strain>
    </source>
</reference>
<sequence length="397" mass="45650">MLFPVKCCQSVDFACSFCYFCLTNEMKMEKHRFIIVFGGISILTILVVFLSCCYFSQIKNEQILKATYLFSHAVDLEKELMQPEFISFPRSDTGISSDSTVIETEKGKVVYKKNKQADSLALIDKREWFFQMFISFENPNRAFTLDSLFQEELKSEGIMARTAVSFLQGDSLVSCSNKPLSRAGIALDPIVFGVEQDQRQIELQAYVLFPHSYLFSRMPLIWGLILLWCILVIIMYIWQRRKKVEYNKAAVTPVTPVPVAFSSDASEWIEIAQDVFFSKKTGELKDQDHKVFLARNRLRAFICFWEAPDHTVSYPVFCNDVLGRPLSEDESTEENRQQNRAIKKSMTQTIMRLREDLTTFPELSIENASGLSYRLNIGTVRESNIGLEDTRSRSRGS</sequence>
<evidence type="ECO:0000256" key="1">
    <source>
        <dbReference type="SAM" id="Phobius"/>
    </source>
</evidence>
<feature type="transmembrane region" description="Helical" evidence="1">
    <location>
        <begin position="220"/>
        <end position="238"/>
    </location>
</feature>
<keyword evidence="1" id="KW-1133">Transmembrane helix</keyword>
<evidence type="ECO:0000313" key="2">
    <source>
        <dbReference type="EMBL" id="VYT65154.1"/>
    </source>
</evidence>
<keyword evidence="1" id="KW-0472">Membrane</keyword>
<dbReference type="EMBL" id="CACRUV010000001">
    <property type="protein sequence ID" value="VYT65154.1"/>
    <property type="molecule type" value="Genomic_DNA"/>
</dbReference>
<feature type="transmembrane region" description="Helical" evidence="1">
    <location>
        <begin position="33"/>
        <end position="55"/>
    </location>
</feature>
<accession>A0A6N2YE35</accession>
<organism evidence="2">
    <name type="scientific">Parabacteroides merdae</name>
    <dbReference type="NCBI Taxonomy" id="46503"/>
    <lineage>
        <taxon>Bacteria</taxon>
        <taxon>Pseudomonadati</taxon>
        <taxon>Bacteroidota</taxon>
        <taxon>Bacteroidia</taxon>
        <taxon>Bacteroidales</taxon>
        <taxon>Tannerellaceae</taxon>
        <taxon>Parabacteroides</taxon>
    </lineage>
</organism>
<dbReference type="AlphaFoldDB" id="A0A6N2YE35"/>
<protein>
    <submittedName>
        <fullName evidence="2">Uncharacterized protein</fullName>
    </submittedName>
</protein>
<proteinExistence type="predicted"/>